<feature type="signal peptide" evidence="1">
    <location>
        <begin position="1"/>
        <end position="26"/>
    </location>
</feature>
<evidence type="ECO:0000313" key="3">
    <source>
        <dbReference type="Proteomes" id="UP001620626"/>
    </source>
</evidence>
<keyword evidence="1" id="KW-0732">Signal</keyword>
<protein>
    <submittedName>
        <fullName evidence="2">Uncharacterized protein</fullName>
    </submittedName>
</protein>
<accession>A0ABD2I1Z6</accession>
<evidence type="ECO:0000313" key="2">
    <source>
        <dbReference type="EMBL" id="KAL3074079.1"/>
    </source>
</evidence>
<sequence length="164" mass="19150">MKLQSPFLPLFFIQIFFQFLAHKSIGIQWNLKDSLQNVHTFVQFINDIYTSYDLTGQGYSVEQKRIIFNLTFVKYASEIATFRVLDNIIREGEAMPNLNVIREDDTVYEFLGFLHYDQKLGHQIAKAFNETVFCPAKKQICKEVINQILQLTFSLAIRILLSVM</sequence>
<dbReference type="Proteomes" id="UP001620626">
    <property type="component" value="Unassembled WGS sequence"/>
</dbReference>
<gene>
    <name evidence="2" type="ORF">niasHT_033287</name>
</gene>
<keyword evidence="3" id="KW-1185">Reference proteome</keyword>
<reference evidence="2 3" key="1">
    <citation type="submission" date="2024-10" db="EMBL/GenBank/DDBJ databases">
        <authorList>
            <person name="Kim D."/>
        </authorList>
    </citation>
    <scope>NUCLEOTIDE SEQUENCE [LARGE SCALE GENOMIC DNA]</scope>
    <source>
        <strain evidence="2">BH-2024</strain>
    </source>
</reference>
<feature type="chain" id="PRO_5044743505" evidence="1">
    <location>
        <begin position="27"/>
        <end position="164"/>
    </location>
</feature>
<dbReference type="AlphaFoldDB" id="A0ABD2I1Z6"/>
<proteinExistence type="predicted"/>
<evidence type="ECO:0000256" key="1">
    <source>
        <dbReference type="SAM" id="SignalP"/>
    </source>
</evidence>
<name>A0ABD2I1Z6_9BILA</name>
<comment type="caution">
    <text evidence="2">The sequence shown here is derived from an EMBL/GenBank/DDBJ whole genome shotgun (WGS) entry which is preliminary data.</text>
</comment>
<dbReference type="EMBL" id="JBICBT010001298">
    <property type="protein sequence ID" value="KAL3074079.1"/>
    <property type="molecule type" value="Genomic_DNA"/>
</dbReference>
<organism evidence="2 3">
    <name type="scientific">Heterodera trifolii</name>
    <dbReference type="NCBI Taxonomy" id="157864"/>
    <lineage>
        <taxon>Eukaryota</taxon>
        <taxon>Metazoa</taxon>
        <taxon>Ecdysozoa</taxon>
        <taxon>Nematoda</taxon>
        <taxon>Chromadorea</taxon>
        <taxon>Rhabditida</taxon>
        <taxon>Tylenchina</taxon>
        <taxon>Tylenchomorpha</taxon>
        <taxon>Tylenchoidea</taxon>
        <taxon>Heteroderidae</taxon>
        <taxon>Heteroderinae</taxon>
        <taxon>Heterodera</taxon>
    </lineage>
</organism>